<sequence length="72" mass="7809">MATASLLKEQYGPKPIIPLDVVCRDFCSHVTPEKLLRKVSAGEIALPVVRIEASSKCAKGVGLRDLAAYLDR</sequence>
<organism evidence="1 2">
    <name type="scientific">Methylobacterium oryzae</name>
    <dbReference type="NCBI Taxonomy" id="334852"/>
    <lineage>
        <taxon>Bacteria</taxon>
        <taxon>Pseudomonadati</taxon>
        <taxon>Pseudomonadota</taxon>
        <taxon>Alphaproteobacteria</taxon>
        <taxon>Hyphomicrobiales</taxon>
        <taxon>Methylobacteriaceae</taxon>
        <taxon>Methylobacterium</taxon>
    </lineage>
</organism>
<dbReference type="InterPro" id="IPR020518">
    <property type="entry name" value="Tscrpt_reg_PrtN"/>
</dbReference>
<protein>
    <submittedName>
        <fullName evidence="1">Pyocin activator protein PrtN</fullName>
    </submittedName>
</protein>
<dbReference type="Pfam" id="PF11112">
    <property type="entry name" value="PyocinActivator"/>
    <property type="match status" value="1"/>
</dbReference>
<proteinExistence type="predicted"/>
<evidence type="ECO:0000313" key="2">
    <source>
        <dbReference type="Proteomes" id="UP001355206"/>
    </source>
</evidence>
<keyword evidence="2" id="KW-1185">Reference proteome</keyword>
<reference evidence="1 2" key="1">
    <citation type="journal article" date="2012" name="Genet. Mol. Biol.">
        <title>Analysis of 16S rRNA and mxaF genes revealing insights into Methylobacterium niche-specific plant association.</title>
        <authorList>
            <person name="Dourado M.N."/>
            <person name="Andreote F.D."/>
            <person name="Dini-Andreote F."/>
            <person name="Conti R."/>
            <person name="Araujo J.M."/>
            <person name="Araujo W.L."/>
        </authorList>
    </citation>
    <scope>NUCLEOTIDE SEQUENCE [LARGE SCALE GENOMIC DNA]</scope>
    <source>
        <strain evidence="1 2">TC3-10</strain>
    </source>
</reference>
<comment type="caution">
    <text evidence="1">The sequence shown here is derived from an EMBL/GenBank/DDBJ whole genome shotgun (WGS) entry which is preliminary data.</text>
</comment>
<name>A0ABU7TMH0_9HYPH</name>
<dbReference type="Proteomes" id="UP001355206">
    <property type="component" value="Unassembled WGS sequence"/>
</dbReference>
<dbReference type="EMBL" id="MLCA01000003">
    <property type="protein sequence ID" value="MEE7490711.1"/>
    <property type="molecule type" value="Genomic_DNA"/>
</dbReference>
<gene>
    <name evidence="1" type="ORF">MOTC310_09600</name>
</gene>
<accession>A0ABU7TMH0</accession>
<evidence type="ECO:0000313" key="1">
    <source>
        <dbReference type="EMBL" id="MEE7490711.1"/>
    </source>
</evidence>